<dbReference type="InterPro" id="IPR035426">
    <property type="entry name" value="Gemin2/Brr1"/>
</dbReference>
<dbReference type="Gene3D" id="1.20.58.1070">
    <property type="match status" value="1"/>
</dbReference>
<dbReference type="GO" id="GO:0000245">
    <property type="term" value="P:spliceosomal complex assembly"/>
    <property type="evidence" value="ECO:0007669"/>
    <property type="project" value="UniProtKB-UniRule"/>
</dbReference>
<evidence type="ECO:0000313" key="8">
    <source>
        <dbReference type="EMBL" id="EEB19684.1"/>
    </source>
</evidence>
<dbReference type="GO" id="GO:0032797">
    <property type="term" value="C:SMN complex"/>
    <property type="evidence" value="ECO:0007669"/>
    <property type="project" value="UniProtKB-UniRule"/>
</dbReference>
<dbReference type="PIRSF" id="PIRSF038038">
    <property type="entry name" value="SMN_Gemin2"/>
    <property type="match status" value="1"/>
</dbReference>
<dbReference type="HOGENOM" id="CLU_053222_0_0_1"/>
<dbReference type="PANTHER" id="PTHR12794:SF0">
    <property type="entry name" value="GEM-ASSOCIATED PROTEIN 2"/>
    <property type="match status" value="1"/>
</dbReference>
<evidence type="ECO:0000256" key="3">
    <source>
        <dbReference type="ARBA" id="ARBA00022664"/>
    </source>
</evidence>
<dbReference type="KEGG" id="phu:Phum_PHUM583180"/>
<protein>
    <recommendedName>
        <fullName evidence="6 7">Gem-associated protein 2</fullName>
    </recommendedName>
</protein>
<comment type="subcellular location">
    <subcellularLocation>
        <location evidence="1">Cytoplasm</location>
    </subcellularLocation>
</comment>
<dbReference type="OMA" id="PHKCLLP"/>
<keyword evidence="3 7" id="KW-0507">mRNA processing</keyword>
<evidence type="ECO:0000256" key="1">
    <source>
        <dbReference type="ARBA" id="ARBA00004496"/>
    </source>
</evidence>
<evidence type="ECO:0000256" key="6">
    <source>
        <dbReference type="ARBA" id="ARBA00047179"/>
    </source>
</evidence>
<dbReference type="eggNOG" id="ENOG502RU8F">
    <property type="taxonomic scope" value="Eukaryota"/>
</dbReference>
<name>E0W228_PEDHC</name>
<evidence type="ECO:0000256" key="2">
    <source>
        <dbReference type="ARBA" id="ARBA00022490"/>
    </source>
</evidence>
<dbReference type="STRING" id="121224.E0W228"/>
<dbReference type="EMBL" id="AAZO01007112">
    <property type="status" value="NOT_ANNOTATED_CDS"/>
    <property type="molecule type" value="Genomic_DNA"/>
</dbReference>
<dbReference type="CTD" id="8232514"/>
<dbReference type="FunCoup" id="E0W228">
    <property type="interactions" value="1125"/>
</dbReference>
<comment type="similarity">
    <text evidence="5 7">Belongs to the gemin-2 family.</text>
</comment>
<evidence type="ECO:0000313" key="9">
    <source>
        <dbReference type="EnsemblMetazoa" id="PHUM583180-PA"/>
    </source>
</evidence>
<accession>E0W228</accession>
<comment type="function">
    <text evidence="7">The SMN complex catalyzes the assembly of small nuclear ribonucleoproteins (snRNPs), the building blocks of the spliceosome, and thereby plays an important role in the splicing of cellular pre-mRNAs.</text>
</comment>
<reference evidence="9" key="3">
    <citation type="submission" date="2020-05" db="UniProtKB">
        <authorList>
            <consortium name="EnsemblMetazoa"/>
        </authorList>
    </citation>
    <scope>IDENTIFICATION</scope>
    <source>
        <strain evidence="9">USDA</strain>
    </source>
</reference>
<dbReference type="EMBL" id="DS235874">
    <property type="protein sequence ID" value="EEB19684.1"/>
    <property type="molecule type" value="Genomic_DNA"/>
</dbReference>
<dbReference type="GO" id="GO:0005681">
    <property type="term" value="C:spliceosomal complex"/>
    <property type="evidence" value="ECO:0007669"/>
    <property type="project" value="UniProtKB-UniRule"/>
</dbReference>
<proteinExistence type="inferred from homology"/>
<dbReference type="PANTHER" id="PTHR12794">
    <property type="entry name" value="GEMIN2"/>
    <property type="match status" value="1"/>
</dbReference>
<dbReference type="InterPro" id="IPR017364">
    <property type="entry name" value="GEMIN2"/>
</dbReference>
<dbReference type="VEuPathDB" id="VectorBase:PHUM583180"/>
<evidence type="ECO:0000256" key="5">
    <source>
        <dbReference type="ARBA" id="ARBA00025758"/>
    </source>
</evidence>
<dbReference type="Pfam" id="PF04938">
    <property type="entry name" value="SIP1"/>
    <property type="match status" value="1"/>
</dbReference>
<reference evidence="8" key="2">
    <citation type="submission" date="2007-04" db="EMBL/GenBank/DDBJ databases">
        <title>The genome of the human body louse.</title>
        <authorList>
            <consortium name="The Human Body Louse Genome Consortium"/>
            <person name="Kirkness E."/>
            <person name="Walenz B."/>
            <person name="Hass B."/>
            <person name="Bruggner R."/>
            <person name="Strausberg R."/>
        </authorList>
    </citation>
    <scope>NUCLEOTIDE SEQUENCE</scope>
    <source>
        <strain evidence="8">USDA</strain>
    </source>
</reference>
<evidence type="ECO:0000256" key="4">
    <source>
        <dbReference type="ARBA" id="ARBA00023187"/>
    </source>
</evidence>
<dbReference type="RefSeq" id="XP_002432422.1">
    <property type="nucleotide sequence ID" value="XM_002432377.1"/>
</dbReference>
<dbReference type="EnsemblMetazoa" id="PHUM583180-RA">
    <property type="protein sequence ID" value="PHUM583180-PA"/>
    <property type="gene ID" value="PHUM583180"/>
</dbReference>
<organism>
    <name type="scientific">Pediculus humanus subsp. corporis</name>
    <name type="common">Body louse</name>
    <dbReference type="NCBI Taxonomy" id="121224"/>
    <lineage>
        <taxon>Eukaryota</taxon>
        <taxon>Metazoa</taxon>
        <taxon>Ecdysozoa</taxon>
        <taxon>Arthropoda</taxon>
        <taxon>Hexapoda</taxon>
        <taxon>Insecta</taxon>
        <taxon>Pterygota</taxon>
        <taxon>Neoptera</taxon>
        <taxon>Paraneoptera</taxon>
        <taxon>Psocodea</taxon>
        <taxon>Troctomorpha</taxon>
        <taxon>Phthiraptera</taxon>
        <taxon>Anoplura</taxon>
        <taxon>Pediculidae</taxon>
        <taxon>Pediculus</taxon>
    </lineage>
</organism>
<dbReference type="InParanoid" id="E0W228"/>
<keyword evidence="2 7" id="KW-0963">Cytoplasm</keyword>
<reference evidence="8" key="1">
    <citation type="submission" date="2007-04" db="EMBL/GenBank/DDBJ databases">
        <title>Annotation of Pediculus humanus corporis strain USDA.</title>
        <authorList>
            <person name="Kirkness E."/>
            <person name="Hannick L."/>
            <person name="Hass B."/>
            <person name="Bruggner R."/>
            <person name="Lawson D."/>
            <person name="Bidwell S."/>
            <person name="Joardar V."/>
            <person name="Caler E."/>
            <person name="Walenz B."/>
            <person name="Inman J."/>
            <person name="Schobel S."/>
            <person name="Galinsky K."/>
            <person name="Amedeo P."/>
            <person name="Strausberg R."/>
        </authorList>
    </citation>
    <scope>NUCLEOTIDE SEQUENCE</scope>
    <source>
        <strain evidence="8">USDA</strain>
    </source>
</reference>
<dbReference type="GO" id="GO:0000387">
    <property type="term" value="P:spliceosomal snRNP assembly"/>
    <property type="evidence" value="ECO:0007669"/>
    <property type="project" value="UniProtKB-UniRule"/>
</dbReference>
<gene>
    <name evidence="9" type="primary">8232514</name>
    <name evidence="8" type="ORF">Phum_PHUM583180</name>
</gene>
<sequence length="235" mass="27474">MDDVCLPRAFQVEEITENFDPSILPTNGLEYLQHVMYEAANCPEVVVAKNIDRKRLNNKFNVKNLNCPIVRRELIPSQEWQNRQIALFSDLRKKVNRCKKSEKFIPIPLPNINLEEKWHQICYGDDSTKLEPLLTMLLSMSEPLLARMLEYQEDWLDDELKPNQGKWIYSLLACLDLPLTAETCSTIREIAKKCVKIRLTKSNNDPDVTILDIIFCLVCNYFGQSDLYDSYYYQL</sequence>
<dbReference type="OrthoDB" id="428895at2759"/>
<dbReference type="GeneID" id="8232514"/>
<keyword evidence="4 7" id="KW-0508">mRNA splicing</keyword>
<evidence type="ECO:0000313" key="10">
    <source>
        <dbReference type="Proteomes" id="UP000009046"/>
    </source>
</evidence>
<keyword evidence="10" id="KW-1185">Reference proteome</keyword>
<comment type="subunit">
    <text evidence="7">Part of the core SMN complex.</text>
</comment>
<evidence type="ECO:0000256" key="7">
    <source>
        <dbReference type="PIRNR" id="PIRNR038038"/>
    </source>
</evidence>
<dbReference type="AlphaFoldDB" id="E0W228"/>
<dbReference type="Proteomes" id="UP000009046">
    <property type="component" value="Unassembled WGS sequence"/>
</dbReference>